<reference evidence="3" key="1">
    <citation type="submission" date="2016-10" db="EMBL/GenBank/DDBJ databases">
        <authorList>
            <person name="Varghese N."/>
            <person name="Submissions S."/>
        </authorList>
    </citation>
    <scope>NUCLEOTIDE SEQUENCE [LARGE SCALE GENOMIC DNA]</scope>
    <source>
        <strain evidence="3">CGMCC 1.7738</strain>
    </source>
</reference>
<proteinExistence type="predicted"/>
<gene>
    <name evidence="2" type="ORF">SAMN04487950_4113</name>
</gene>
<dbReference type="AlphaFoldDB" id="A0A1I4IGP9"/>
<name>A0A1I4IGP9_9EURY</name>
<dbReference type="RefSeq" id="WP_089871989.1">
    <property type="nucleotide sequence ID" value="NZ_FOTC01000008.1"/>
</dbReference>
<protein>
    <submittedName>
        <fullName evidence="2">Uncharacterized protein</fullName>
    </submittedName>
</protein>
<dbReference type="PANTHER" id="PTHR42754:SF1">
    <property type="entry name" value="LIPOPROTEIN"/>
    <property type="match status" value="1"/>
</dbReference>
<dbReference type="PROSITE" id="PS51318">
    <property type="entry name" value="TAT"/>
    <property type="match status" value="1"/>
</dbReference>
<accession>A0A1I4IGP9</accession>
<evidence type="ECO:0000313" key="3">
    <source>
        <dbReference type="Proteomes" id="UP000199607"/>
    </source>
</evidence>
<dbReference type="STRING" id="553466.SAMN04487950_4113"/>
<feature type="compositionally biased region" description="Acidic residues" evidence="1">
    <location>
        <begin position="433"/>
        <end position="457"/>
    </location>
</feature>
<organism evidence="2 3">
    <name type="scientific">Halogranum rubrum</name>
    <dbReference type="NCBI Taxonomy" id="553466"/>
    <lineage>
        <taxon>Archaea</taxon>
        <taxon>Methanobacteriati</taxon>
        <taxon>Methanobacteriota</taxon>
        <taxon>Stenosarchaea group</taxon>
        <taxon>Halobacteria</taxon>
        <taxon>Halobacteriales</taxon>
        <taxon>Haloferacaceae</taxon>
    </lineage>
</organism>
<dbReference type="Proteomes" id="UP000199607">
    <property type="component" value="Unassembled WGS sequence"/>
</dbReference>
<keyword evidence="3" id="KW-1185">Reference proteome</keyword>
<sequence length="473" mass="50194">MVDKPTSRRSILKLLGAAGVVGATGTGLSVAADDTEGDERGPAVEWFRRYDEEPAESGHTFLSVSMLDDGGYVCGIRTVGFTLQWFDETGEKVRTETYNGDMGQQDTVQTADGGYIICGNTSRDTPRGQIPGRIAGVTKVDSEGTAQWERRYDEGDSSAYRSFEEAIATPDGGAILCGQKYDGEEDYDRSVWVVKLDADGEMEWERQGNLGDYGNDTPHEVWSGSVTVDGTYLLQTATGLHELDENGEVIWSRSLEDWIVVDITATADGGVAMSGVQWVGEETKRADDRPGLAKLDAEGELEWYETYEAEFTGYGRRIVEHDDGYLTAGNTPSSAEHDDLYVLKVDTNGSYEWHVVADENETDEGLDEGFAVGENSAILAGSSSAHDGSGSFGVLAKVTLGEDESEDGDGEKGGDGGNDADGSGDGENGAGDGSDDDGNSGDDSDDGAGDDSDGDTGDDSKNGSDGPDVDDDC</sequence>
<dbReference type="PANTHER" id="PTHR42754">
    <property type="entry name" value="ENDOGLUCANASE"/>
    <property type="match status" value="1"/>
</dbReference>
<feature type="region of interest" description="Disordered" evidence="1">
    <location>
        <begin position="402"/>
        <end position="473"/>
    </location>
</feature>
<dbReference type="EMBL" id="FOTC01000008">
    <property type="protein sequence ID" value="SFL53475.1"/>
    <property type="molecule type" value="Genomic_DNA"/>
</dbReference>
<evidence type="ECO:0000256" key="1">
    <source>
        <dbReference type="SAM" id="MobiDB-lite"/>
    </source>
</evidence>
<dbReference type="InterPro" id="IPR006311">
    <property type="entry name" value="TAT_signal"/>
</dbReference>
<evidence type="ECO:0000313" key="2">
    <source>
        <dbReference type="EMBL" id="SFL53475.1"/>
    </source>
</evidence>
<feature type="compositionally biased region" description="Gly residues" evidence="1">
    <location>
        <begin position="415"/>
        <end position="432"/>
    </location>
</feature>